<dbReference type="InterPro" id="IPR021522">
    <property type="entry name" value="MctB"/>
</dbReference>
<organism evidence="2 3">
    <name type="scientific">Intrasporangium oryzae NRRL B-24470</name>
    <dbReference type="NCBI Taxonomy" id="1386089"/>
    <lineage>
        <taxon>Bacteria</taxon>
        <taxon>Bacillati</taxon>
        <taxon>Actinomycetota</taxon>
        <taxon>Actinomycetes</taxon>
        <taxon>Micrococcales</taxon>
        <taxon>Intrasporangiaceae</taxon>
        <taxon>Intrasporangium</taxon>
    </lineage>
</organism>
<evidence type="ECO:0008006" key="4">
    <source>
        <dbReference type="Google" id="ProtNLM"/>
    </source>
</evidence>
<evidence type="ECO:0000313" key="3">
    <source>
        <dbReference type="Proteomes" id="UP000019489"/>
    </source>
</evidence>
<feature type="coiled-coil region" evidence="1">
    <location>
        <begin position="34"/>
        <end position="61"/>
    </location>
</feature>
<sequence>MIDFRYHLVSIISIFLALAVGIVLGAGPLQGNIGSQLSDQVSALRTEKQELNAKLATSEKRVNAADEYATAVAGRVVAGRLATHEVVGLVLPSADDGLVGALQTSVAASGAKLNAVLTVTPDWFDPALKAKREQAAKAAATALGLTSSETGDALLAQVLSRIAVAKGTAVASASRTAALKVLVDAGLIESSVEAIDPGDLALVVSSDFSGTESAVTERADAVRTLATDLAENSETTVVAGGEPLAAAGQPVSSDAVAAIREKNDTAAIVSTVDHARDGSGPAIVVLAFESQLAGRVGHYGISTGATATVPRVAP</sequence>
<evidence type="ECO:0000256" key="1">
    <source>
        <dbReference type="SAM" id="Coils"/>
    </source>
</evidence>
<dbReference type="OrthoDB" id="4350157at2"/>
<gene>
    <name evidence="2" type="ORF">N865_01280</name>
</gene>
<dbReference type="AlphaFoldDB" id="W9G0R2"/>
<protein>
    <recommendedName>
        <fullName evidence="4">Copper transporter</fullName>
    </recommendedName>
</protein>
<evidence type="ECO:0000313" key="2">
    <source>
        <dbReference type="EMBL" id="EWS99665.1"/>
    </source>
</evidence>
<dbReference type="eggNOG" id="ENOG5032TBA">
    <property type="taxonomic scope" value="Bacteria"/>
</dbReference>
<comment type="caution">
    <text evidence="2">The sequence shown here is derived from an EMBL/GenBank/DDBJ whole genome shotgun (WGS) entry which is preliminary data.</text>
</comment>
<keyword evidence="1" id="KW-0175">Coiled coil</keyword>
<reference evidence="2 3" key="1">
    <citation type="submission" date="2013-08" db="EMBL/GenBank/DDBJ databases">
        <title>Intrasporangium oryzae NRRL B-24470.</title>
        <authorList>
            <person name="Liu H."/>
            <person name="Wang G."/>
        </authorList>
    </citation>
    <scope>NUCLEOTIDE SEQUENCE [LARGE SCALE GENOMIC DNA]</scope>
    <source>
        <strain evidence="2 3">NRRL B-24470</strain>
    </source>
</reference>
<accession>W9G0R2</accession>
<dbReference type="PATRIC" id="fig|1386089.3.peg.4115"/>
<name>W9G0R2_9MICO</name>
<keyword evidence="3" id="KW-1185">Reference proteome</keyword>
<dbReference type="STRING" id="1386089.N865_01280"/>
<dbReference type="Pfam" id="PF11382">
    <property type="entry name" value="MctB"/>
    <property type="match status" value="1"/>
</dbReference>
<dbReference type="RefSeq" id="WP_034810142.1">
    <property type="nucleotide sequence ID" value="NZ_AWSA01000081.1"/>
</dbReference>
<dbReference type="Proteomes" id="UP000019489">
    <property type="component" value="Unassembled WGS sequence"/>
</dbReference>
<proteinExistence type="predicted"/>
<dbReference type="GO" id="GO:0016020">
    <property type="term" value="C:membrane"/>
    <property type="evidence" value="ECO:0007669"/>
    <property type="project" value="InterPro"/>
</dbReference>
<dbReference type="GO" id="GO:0055070">
    <property type="term" value="P:copper ion homeostasis"/>
    <property type="evidence" value="ECO:0007669"/>
    <property type="project" value="InterPro"/>
</dbReference>
<dbReference type="EMBL" id="AWSA01000081">
    <property type="protein sequence ID" value="EWS99665.1"/>
    <property type="molecule type" value="Genomic_DNA"/>
</dbReference>